<dbReference type="PANTHER" id="PTHR43806:SF66">
    <property type="entry name" value="SERIN ENDOPEPTIDASE"/>
    <property type="match status" value="1"/>
</dbReference>
<keyword evidence="2" id="KW-0964">Secreted</keyword>
<organism evidence="13 14">
    <name type="scientific">Kwoniella newhampshirensis</name>
    <dbReference type="NCBI Taxonomy" id="1651941"/>
    <lineage>
        <taxon>Eukaryota</taxon>
        <taxon>Fungi</taxon>
        <taxon>Dikarya</taxon>
        <taxon>Basidiomycota</taxon>
        <taxon>Agaricomycotina</taxon>
        <taxon>Tremellomycetes</taxon>
        <taxon>Tremellales</taxon>
        <taxon>Cryptococcaceae</taxon>
        <taxon>Kwoniella</taxon>
    </lineage>
</organism>
<dbReference type="PANTHER" id="PTHR43806">
    <property type="entry name" value="PEPTIDASE S8"/>
    <property type="match status" value="1"/>
</dbReference>
<dbReference type="InterPro" id="IPR023828">
    <property type="entry name" value="Peptidase_S8_Ser-AS"/>
</dbReference>
<dbReference type="Pfam" id="PF02225">
    <property type="entry name" value="PA"/>
    <property type="match status" value="1"/>
</dbReference>
<dbReference type="RefSeq" id="XP_066804569.1">
    <property type="nucleotide sequence ID" value="XM_066944646.1"/>
</dbReference>
<dbReference type="Gene3D" id="3.50.30.30">
    <property type="match status" value="1"/>
</dbReference>
<dbReference type="InterPro" id="IPR022398">
    <property type="entry name" value="Peptidase_S8_His-AS"/>
</dbReference>
<dbReference type="CDD" id="cd07489">
    <property type="entry name" value="Peptidases_S8_5"/>
    <property type="match status" value="1"/>
</dbReference>
<evidence type="ECO:0000256" key="5">
    <source>
        <dbReference type="ARBA" id="ARBA00022801"/>
    </source>
</evidence>
<dbReference type="InterPro" id="IPR050131">
    <property type="entry name" value="Peptidase_S8_subtilisin-like"/>
</dbReference>
<accession>A0AAW0Z2C1</accession>
<feature type="domain" description="C5a peptidase/Subtilisin-like protease SBT2-like Fn3-like" evidence="12">
    <location>
        <begin position="660"/>
        <end position="771"/>
    </location>
</feature>
<keyword evidence="3 8" id="KW-0645">Protease</keyword>
<evidence type="ECO:0000313" key="13">
    <source>
        <dbReference type="EMBL" id="KAK8864273.1"/>
    </source>
</evidence>
<dbReference type="InterPro" id="IPR036852">
    <property type="entry name" value="Peptidase_S8/S53_dom_sf"/>
</dbReference>
<sequence>MKVITLVSTLSLFAASSLVNAFSLADVKKGANTGSIVPGRYIVEFDSNAHLSSANLKRSASPHEYIYQQLKARDTPYTVHQEYSSDLFVGASISLASDADLASLISITGVINLRPVHLLTLPAKFLEAANTQWTCKNPPGSSTTIPSGSTATAAPQVTTSVKCTGKGKKQACTTKTVTISATATSTTKAYPTTGFSPNSQIQVDQVQATGNNGAGVKVGVIDSGVDYKRAPLGGCFGPGCKIAGGYDFVGDNFDGSNDPVPDDDPYDDCYGHGTIVAGIIGANDNEYNVTGVAPEATQYAYRIFSCGGATTDDIAFQAMQRAYNDDMDIISASIGETSGWTESMLSVLAGRIVASGTVVVISAGNQGQVGAFYSYSPAAGKDVISTGSSDNSIYPAHNATVSTGYGPVTYFNFQAFTTGTLPIYAYTTDPSVTADGCTVPDGTPDLSPYVVVVRRGGCSLAQKAQMAYYQGATAILVVNTPGTPPTYQNFPLINFAMVNSDDGNYLLSQANTGNTTTSNTTLSFSFNPIAFPNYWSGNTTSFFSEIGPTNDLFISTKVLAPGSNIIGVYPSALYNWTLVQGTSFSAPFAAGSAALYMAAKGVNNVSPKDVLAALETTAEPLAVSVSDTTLESVAAQGAGRLNIAEAINSNVAISPSEILLNDTAYFASVQYLTLKNPGWSWVTYKLKNVPAGTALAYQTGVNQSNDEPVPQVPNAASVKFSQKSVTLWPFGTTVVLMQFTAPTGLDPQTFPIYSGYIQISGGPSVTQVPYLGVAAKMKDMPVLDPTPYYLGLNTPTILDANQNVQVGTTTYTFQGSDHPTVLYRLVGGTPLLLIDLIDASATLPFSPNYNSRKRSTASSPEAEIALMKRSLDARRGKSTGGFTPGSGKSASLLSLWCQLTNWKGQGCPSSPGGGNTFSKVPILGNLYEADFIPRSTDNADGEGGDYNQFELSTAAFANGTTIPNGTYKFLMRALHITGDRASEADYEAWVSAPFTVSQ</sequence>
<evidence type="ECO:0000256" key="4">
    <source>
        <dbReference type="ARBA" id="ARBA00022729"/>
    </source>
</evidence>
<dbReference type="PROSITE" id="PS00137">
    <property type="entry name" value="SUBTILASE_HIS"/>
    <property type="match status" value="1"/>
</dbReference>
<name>A0AAW0Z2C1_9TREE</name>
<dbReference type="PROSITE" id="PS00138">
    <property type="entry name" value="SUBTILASE_SER"/>
    <property type="match status" value="1"/>
</dbReference>
<dbReference type="Gene3D" id="3.40.50.200">
    <property type="entry name" value="Peptidase S8/S53 domain"/>
    <property type="match status" value="1"/>
</dbReference>
<evidence type="ECO:0000259" key="11">
    <source>
        <dbReference type="Pfam" id="PF02225"/>
    </source>
</evidence>
<evidence type="ECO:0000256" key="7">
    <source>
        <dbReference type="PIRSR" id="PIRSR615500-1"/>
    </source>
</evidence>
<dbReference type="GO" id="GO:0005615">
    <property type="term" value="C:extracellular space"/>
    <property type="evidence" value="ECO:0007669"/>
    <property type="project" value="TreeGrafter"/>
</dbReference>
<evidence type="ECO:0000256" key="2">
    <source>
        <dbReference type="ARBA" id="ARBA00022512"/>
    </source>
</evidence>
<comment type="similarity">
    <text evidence="1 8">Belongs to the peptidase S8 family.</text>
</comment>
<dbReference type="InterPro" id="IPR010435">
    <property type="entry name" value="C5a/SBT2-like_Fn3"/>
</dbReference>
<dbReference type="InterPro" id="IPR000209">
    <property type="entry name" value="Peptidase_S8/S53_dom"/>
</dbReference>
<feature type="chain" id="PRO_5043553278" description="Peptidase" evidence="9">
    <location>
        <begin position="22"/>
        <end position="998"/>
    </location>
</feature>
<dbReference type="PROSITE" id="PS51892">
    <property type="entry name" value="SUBTILASE"/>
    <property type="match status" value="1"/>
</dbReference>
<evidence type="ECO:0008006" key="15">
    <source>
        <dbReference type="Google" id="ProtNLM"/>
    </source>
</evidence>
<dbReference type="GO" id="GO:0004252">
    <property type="term" value="F:serine-type endopeptidase activity"/>
    <property type="evidence" value="ECO:0007669"/>
    <property type="project" value="UniProtKB-UniRule"/>
</dbReference>
<feature type="active site" description="Charge relay system" evidence="7 8">
    <location>
        <position position="222"/>
    </location>
</feature>
<evidence type="ECO:0000256" key="8">
    <source>
        <dbReference type="PROSITE-ProRule" id="PRU01240"/>
    </source>
</evidence>
<keyword evidence="5 8" id="KW-0378">Hydrolase</keyword>
<dbReference type="EMBL" id="JBCAWK010000003">
    <property type="protein sequence ID" value="KAK8864273.1"/>
    <property type="molecule type" value="Genomic_DNA"/>
</dbReference>
<dbReference type="InterPro" id="IPR003137">
    <property type="entry name" value="PA_domain"/>
</dbReference>
<keyword evidence="4 9" id="KW-0732">Signal</keyword>
<dbReference type="KEGG" id="kne:92178778"/>
<feature type="active site" description="Charge relay system" evidence="7 8">
    <location>
        <position position="583"/>
    </location>
</feature>
<dbReference type="PRINTS" id="PR00723">
    <property type="entry name" value="SUBTILISIN"/>
</dbReference>
<dbReference type="GO" id="GO:0016020">
    <property type="term" value="C:membrane"/>
    <property type="evidence" value="ECO:0007669"/>
    <property type="project" value="InterPro"/>
</dbReference>
<dbReference type="GeneID" id="92178778"/>
<evidence type="ECO:0000259" key="10">
    <source>
        <dbReference type="Pfam" id="PF00082"/>
    </source>
</evidence>
<proteinExistence type="inferred from homology"/>
<comment type="caution">
    <text evidence="13">The sequence shown here is derived from an EMBL/GenBank/DDBJ whole genome shotgun (WGS) entry which is preliminary data.</text>
</comment>
<dbReference type="InterPro" id="IPR034187">
    <property type="entry name" value="Peptidases_S8_5"/>
</dbReference>
<dbReference type="Pfam" id="PF06280">
    <property type="entry name" value="fn3_5"/>
    <property type="match status" value="1"/>
</dbReference>
<gene>
    <name evidence="13" type="ORF">IAR55_001519</name>
</gene>
<dbReference type="GO" id="GO:0006508">
    <property type="term" value="P:proteolysis"/>
    <property type="evidence" value="ECO:0007669"/>
    <property type="project" value="UniProtKB-KW"/>
</dbReference>
<feature type="domain" description="PA" evidence="11">
    <location>
        <begin position="432"/>
        <end position="505"/>
    </location>
</feature>
<dbReference type="SUPFAM" id="SSF52743">
    <property type="entry name" value="Subtilisin-like"/>
    <property type="match status" value="1"/>
</dbReference>
<keyword evidence="14" id="KW-1185">Reference proteome</keyword>
<dbReference type="Proteomes" id="UP001388673">
    <property type="component" value="Unassembled WGS sequence"/>
</dbReference>
<keyword evidence="2" id="KW-0134">Cell wall</keyword>
<reference evidence="13 14" key="1">
    <citation type="journal article" date="2024" name="bioRxiv">
        <title>Comparative genomics of Cryptococcus and Kwoniella reveals pathogenesis evolution and contrasting karyotype dynamics via intercentromeric recombination or chromosome fusion.</title>
        <authorList>
            <person name="Coelho M.A."/>
            <person name="David-Palma M."/>
            <person name="Shea T."/>
            <person name="Bowers K."/>
            <person name="McGinley-Smith S."/>
            <person name="Mohammad A.W."/>
            <person name="Gnirke A."/>
            <person name="Yurkov A.M."/>
            <person name="Nowrousian M."/>
            <person name="Sun S."/>
            <person name="Cuomo C.A."/>
            <person name="Heitman J."/>
        </authorList>
    </citation>
    <scope>NUCLEOTIDE SEQUENCE [LARGE SCALE GENOMIC DNA]</scope>
    <source>
        <strain evidence="13 14">CBS 13917</strain>
    </source>
</reference>
<dbReference type="SUPFAM" id="SSF52025">
    <property type="entry name" value="PA domain"/>
    <property type="match status" value="1"/>
</dbReference>
<evidence type="ECO:0000259" key="12">
    <source>
        <dbReference type="Pfam" id="PF06280"/>
    </source>
</evidence>
<protein>
    <recommendedName>
        <fullName evidence="15">Peptidase</fullName>
    </recommendedName>
</protein>
<feature type="signal peptide" evidence="9">
    <location>
        <begin position="1"/>
        <end position="21"/>
    </location>
</feature>
<feature type="domain" description="Peptidase S8/S53" evidence="10">
    <location>
        <begin position="213"/>
        <end position="621"/>
    </location>
</feature>
<keyword evidence="6 8" id="KW-0720">Serine protease</keyword>
<dbReference type="InterPro" id="IPR015500">
    <property type="entry name" value="Peptidase_S8_subtilisin-rel"/>
</dbReference>
<evidence type="ECO:0000256" key="6">
    <source>
        <dbReference type="ARBA" id="ARBA00022825"/>
    </source>
</evidence>
<evidence type="ECO:0000256" key="9">
    <source>
        <dbReference type="SAM" id="SignalP"/>
    </source>
</evidence>
<evidence type="ECO:0000256" key="3">
    <source>
        <dbReference type="ARBA" id="ARBA00022670"/>
    </source>
</evidence>
<dbReference type="AlphaFoldDB" id="A0AAW0Z2C1"/>
<feature type="active site" description="Charge relay system" evidence="7 8">
    <location>
        <position position="272"/>
    </location>
</feature>
<dbReference type="Pfam" id="PF00082">
    <property type="entry name" value="Peptidase_S8"/>
    <property type="match status" value="1"/>
</dbReference>
<evidence type="ECO:0000313" key="14">
    <source>
        <dbReference type="Proteomes" id="UP001388673"/>
    </source>
</evidence>
<evidence type="ECO:0000256" key="1">
    <source>
        <dbReference type="ARBA" id="ARBA00011073"/>
    </source>
</evidence>
<dbReference type="InterPro" id="IPR046450">
    <property type="entry name" value="PA_dom_sf"/>
</dbReference>